<gene>
    <name evidence="3" type="ORF">TCM_017146</name>
</gene>
<protein>
    <submittedName>
        <fullName evidence="3">Calcium-binding EF-hand family protein, putative</fullName>
    </submittedName>
</protein>
<keyword evidence="4" id="KW-1185">Reference proteome</keyword>
<dbReference type="PROSITE" id="PS00018">
    <property type="entry name" value="EF_HAND_1"/>
    <property type="match status" value="2"/>
</dbReference>
<dbReference type="AlphaFoldDB" id="A0A061ECW3"/>
<reference evidence="3 4" key="1">
    <citation type="journal article" date="2013" name="Genome Biol.">
        <title>The genome sequence of the most widely cultivated cacao type and its use to identify candidate genes regulating pod color.</title>
        <authorList>
            <person name="Motamayor J.C."/>
            <person name="Mockaitis K."/>
            <person name="Schmutz J."/>
            <person name="Haiminen N."/>
            <person name="Iii D.L."/>
            <person name="Cornejo O."/>
            <person name="Findley S.D."/>
            <person name="Zheng P."/>
            <person name="Utro F."/>
            <person name="Royaert S."/>
            <person name="Saski C."/>
            <person name="Jenkins J."/>
            <person name="Podicheti R."/>
            <person name="Zhao M."/>
            <person name="Scheffler B.E."/>
            <person name="Stack J.C."/>
            <person name="Feltus F.A."/>
            <person name="Mustiga G.M."/>
            <person name="Amores F."/>
            <person name="Phillips W."/>
            <person name="Marelli J.P."/>
            <person name="May G.D."/>
            <person name="Shapiro H."/>
            <person name="Ma J."/>
            <person name="Bustamante C.D."/>
            <person name="Schnell R.J."/>
            <person name="Main D."/>
            <person name="Gilbert D."/>
            <person name="Parida L."/>
            <person name="Kuhn D.N."/>
        </authorList>
    </citation>
    <scope>NUCLEOTIDE SEQUENCE [LARGE SCALE GENOMIC DNA]</scope>
    <source>
        <strain evidence="4">cv. Matina 1-6</strain>
    </source>
</reference>
<dbReference type="PROSITE" id="PS50222">
    <property type="entry name" value="EF_HAND_2"/>
    <property type="match status" value="2"/>
</dbReference>
<dbReference type="STRING" id="3641.A0A061ECW3"/>
<feature type="domain" description="EF-hand" evidence="2">
    <location>
        <begin position="95"/>
        <end position="123"/>
    </location>
</feature>
<dbReference type="SMART" id="SM00054">
    <property type="entry name" value="EFh"/>
    <property type="match status" value="2"/>
</dbReference>
<dbReference type="CDD" id="cd00051">
    <property type="entry name" value="EFh"/>
    <property type="match status" value="1"/>
</dbReference>
<evidence type="ECO:0000313" key="3">
    <source>
        <dbReference type="EMBL" id="EOY02751.1"/>
    </source>
</evidence>
<keyword evidence="1" id="KW-0106">Calcium</keyword>
<dbReference type="Proteomes" id="UP000026915">
    <property type="component" value="Chromosome 4"/>
</dbReference>
<evidence type="ECO:0000259" key="2">
    <source>
        <dbReference type="PROSITE" id="PS50222"/>
    </source>
</evidence>
<dbReference type="Pfam" id="PF13499">
    <property type="entry name" value="EF-hand_7"/>
    <property type="match status" value="1"/>
</dbReference>
<name>A0A061ECW3_THECC</name>
<dbReference type="Gramene" id="EOY02751">
    <property type="protein sequence ID" value="EOY02751"/>
    <property type="gene ID" value="TCM_017146"/>
</dbReference>
<dbReference type="Gene3D" id="1.10.238.10">
    <property type="entry name" value="EF-hand"/>
    <property type="match status" value="1"/>
</dbReference>
<organism evidence="3 4">
    <name type="scientific">Theobroma cacao</name>
    <name type="common">Cacao</name>
    <name type="synonym">Cocoa</name>
    <dbReference type="NCBI Taxonomy" id="3641"/>
    <lineage>
        <taxon>Eukaryota</taxon>
        <taxon>Viridiplantae</taxon>
        <taxon>Streptophyta</taxon>
        <taxon>Embryophyta</taxon>
        <taxon>Tracheophyta</taxon>
        <taxon>Spermatophyta</taxon>
        <taxon>Magnoliopsida</taxon>
        <taxon>eudicotyledons</taxon>
        <taxon>Gunneridae</taxon>
        <taxon>Pentapetalae</taxon>
        <taxon>rosids</taxon>
        <taxon>malvids</taxon>
        <taxon>Malvales</taxon>
        <taxon>Malvaceae</taxon>
        <taxon>Byttnerioideae</taxon>
        <taxon>Theobroma</taxon>
    </lineage>
</organism>
<evidence type="ECO:0000256" key="1">
    <source>
        <dbReference type="ARBA" id="ARBA00022837"/>
    </source>
</evidence>
<dbReference type="HOGENOM" id="CLU_147785_1_0_1"/>
<accession>A0A061ECW3</accession>
<feature type="domain" description="EF-hand" evidence="2">
    <location>
        <begin position="52"/>
        <end position="87"/>
    </location>
</feature>
<dbReference type="eggNOG" id="ENOG502SFD6">
    <property type="taxonomic scope" value="Eukaryota"/>
</dbReference>
<evidence type="ECO:0000313" key="4">
    <source>
        <dbReference type="Proteomes" id="UP000026915"/>
    </source>
</evidence>
<dbReference type="InterPro" id="IPR011992">
    <property type="entry name" value="EF-hand-dom_pair"/>
</dbReference>
<dbReference type="InterPro" id="IPR002048">
    <property type="entry name" value="EF_hand_dom"/>
</dbReference>
<dbReference type="SUPFAM" id="SSF47473">
    <property type="entry name" value="EF-hand"/>
    <property type="match status" value="1"/>
</dbReference>
<dbReference type="InParanoid" id="A0A061ECW3"/>
<dbReference type="InterPro" id="IPR018247">
    <property type="entry name" value="EF_Hand_1_Ca_BS"/>
</dbReference>
<sequence>MVWPGLASYTTSKNVDYRLVRNQNNPKSTNDSRLHIFGHKGTSNTKLSPPFFTEAQLTSVFRRFDGNRDGRLSRQELRSAFNSLGSRFPTYRAFAALHQADQNGDGYISEDEMDDLIHYALSCGYHVQ</sequence>
<dbReference type="GO" id="GO:0005509">
    <property type="term" value="F:calcium ion binding"/>
    <property type="evidence" value="ECO:0007669"/>
    <property type="project" value="InterPro"/>
</dbReference>
<dbReference type="EMBL" id="CM001882">
    <property type="protein sequence ID" value="EOY02751.1"/>
    <property type="molecule type" value="Genomic_DNA"/>
</dbReference>
<proteinExistence type="predicted"/>